<dbReference type="PANTHER" id="PTHR45024">
    <property type="entry name" value="DEHYDROGENASES, SHORT CHAIN"/>
    <property type="match status" value="1"/>
</dbReference>
<dbReference type="InterPro" id="IPR051687">
    <property type="entry name" value="Peroxisomal_Beta-Oxidation"/>
</dbReference>
<dbReference type="EMBL" id="VNIM01000012">
    <property type="protein sequence ID" value="TVV76264.1"/>
    <property type="molecule type" value="Genomic_DNA"/>
</dbReference>
<dbReference type="PRINTS" id="PR00081">
    <property type="entry name" value="GDHRDH"/>
</dbReference>
<protein>
    <submittedName>
        <fullName evidence="4">SDR family NAD(P)-dependent oxidoreductase</fullName>
    </submittedName>
</protein>
<dbReference type="Pfam" id="PF00106">
    <property type="entry name" value="adh_short"/>
    <property type="match status" value="1"/>
</dbReference>
<evidence type="ECO:0000256" key="3">
    <source>
        <dbReference type="RuleBase" id="RU000363"/>
    </source>
</evidence>
<sequence length="355" mass="37412">MRRPGRSPAGCCARGGRRRRYGMESGCNRPDPETTSRRQGETFMARLDGKVAIVTGAGGGIGREHALLLAREGAAVVVNDIGVRAGADAASVVAEIEAAGGIASASTHSATWDGAGLIVADAVAAHGRIDIIVNNAGAGAMDDLWRFDEAAWDLTFDVACKGYFAMIRAAAPHMCRQGSGSIVNTSSGSGFGHPGSIAHATAREAAIGLTRTVAMEIGRFGVRCNAIRPFAVGNSTDHFEVAAQRWMKLMTLTMGPEPGVERAMTFDASQFPPRKIAPFVVWLCTDAARNVNGRTFEVRGDDVGLLSEPVAERIASRAGGWTLDELDAAAPAELTGDLRNPFTLDAFPDLKRFEA</sequence>
<name>A0A558RA62_9SPHN</name>
<dbReference type="FunFam" id="3.40.50.720:FF:000084">
    <property type="entry name" value="Short-chain dehydrogenase reductase"/>
    <property type="match status" value="1"/>
</dbReference>
<evidence type="ECO:0000256" key="1">
    <source>
        <dbReference type="ARBA" id="ARBA00006484"/>
    </source>
</evidence>
<comment type="similarity">
    <text evidence="1 3">Belongs to the short-chain dehydrogenases/reductases (SDR) family.</text>
</comment>
<evidence type="ECO:0000313" key="4">
    <source>
        <dbReference type="EMBL" id="TVV76264.1"/>
    </source>
</evidence>
<proteinExistence type="inferred from homology"/>
<evidence type="ECO:0000256" key="2">
    <source>
        <dbReference type="ARBA" id="ARBA00023002"/>
    </source>
</evidence>
<organism evidence="4 5">
    <name type="scientific">Alterirhizorhabdus solaris</name>
    <dbReference type="NCBI Taxonomy" id="2529389"/>
    <lineage>
        <taxon>Bacteria</taxon>
        <taxon>Pseudomonadati</taxon>
        <taxon>Pseudomonadota</taxon>
        <taxon>Alphaproteobacteria</taxon>
        <taxon>Sphingomonadales</taxon>
        <taxon>Rhizorhabdaceae</taxon>
        <taxon>Alterirhizorhabdus</taxon>
    </lineage>
</organism>
<dbReference type="Proteomes" id="UP000318681">
    <property type="component" value="Unassembled WGS sequence"/>
</dbReference>
<evidence type="ECO:0000313" key="5">
    <source>
        <dbReference type="Proteomes" id="UP000318681"/>
    </source>
</evidence>
<dbReference type="Gene3D" id="3.40.50.720">
    <property type="entry name" value="NAD(P)-binding Rossmann-like Domain"/>
    <property type="match status" value="1"/>
</dbReference>
<gene>
    <name evidence="4" type="ORF">FOY91_05005</name>
</gene>
<dbReference type="GO" id="GO:0016491">
    <property type="term" value="F:oxidoreductase activity"/>
    <property type="evidence" value="ECO:0007669"/>
    <property type="project" value="UniProtKB-KW"/>
</dbReference>
<comment type="caution">
    <text evidence="4">The sequence shown here is derived from an EMBL/GenBank/DDBJ whole genome shotgun (WGS) entry which is preliminary data.</text>
</comment>
<dbReference type="InterPro" id="IPR036291">
    <property type="entry name" value="NAD(P)-bd_dom_sf"/>
</dbReference>
<reference evidence="4 5" key="1">
    <citation type="submission" date="2019-07" db="EMBL/GenBank/DDBJ databases">
        <title>Sphingomonas solaris sp. nov., isolated from a solar panel from Boston, Massachusetts.</title>
        <authorList>
            <person name="Tanner K."/>
            <person name="Pascual J."/>
            <person name="Mancuso C."/>
            <person name="Pereto J."/>
            <person name="Khalil A."/>
            <person name="Vilanova C."/>
        </authorList>
    </citation>
    <scope>NUCLEOTIDE SEQUENCE [LARGE SCALE GENOMIC DNA]</scope>
    <source>
        <strain evidence="4 5">R4DWN</strain>
    </source>
</reference>
<dbReference type="PANTHER" id="PTHR45024:SF2">
    <property type="entry name" value="SCP2 DOMAIN-CONTAINING PROTEIN"/>
    <property type="match status" value="1"/>
</dbReference>
<dbReference type="OrthoDB" id="9804774at2"/>
<keyword evidence="5" id="KW-1185">Reference proteome</keyword>
<dbReference type="PRINTS" id="PR00080">
    <property type="entry name" value="SDRFAMILY"/>
</dbReference>
<keyword evidence="2" id="KW-0560">Oxidoreductase</keyword>
<dbReference type="SUPFAM" id="SSF51735">
    <property type="entry name" value="NAD(P)-binding Rossmann-fold domains"/>
    <property type="match status" value="1"/>
</dbReference>
<accession>A0A558RA62</accession>
<dbReference type="InterPro" id="IPR002347">
    <property type="entry name" value="SDR_fam"/>
</dbReference>
<dbReference type="AlphaFoldDB" id="A0A558RA62"/>